<proteinExistence type="predicted"/>
<gene>
    <name evidence="2" type="ORF">EDC29_101151</name>
</gene>
<evidence type="ECO:0000259" key="1">
    <source>
        <dbReference type="Pfam" id="PF14258"/>
    </source>
</evidence>
<dbReference type="AlphaFoldDB" id="A0A4R4AKG3"/>
<evidence type="ECO:0000313" key="3">
    <source>
        <dbReference type="Proteomes" id="UP000295247"/>
    </source>
</evidence>
<feature type="domain" description="DUF4350" evidence="1">
    <location>
        <begin position="45"/>
        <end position="214"/>
    </location>
</feature>
<dbReference type="EMBL" id="SMDC01000001">
    <property type="protein sequence ID" value="TCW39735.1"/>
    <property type="molecule type" value="Genomic_DNA"/>
</dbReference>
<organism evidence="2 3">
    <name type="scientific">Marichromatium gracile</name>
    <name type="common">Chromatium gracile</name>
    <dbReference type="NCBI Taxonomy" id="1048"/>
    <lineage>
        <taxon>Bacteria</taxon>
        <taxon>Pseudomonadati</taxon>
        <taxon>Pseudomonadota</taxon>
        <taxon>Gammaproteobacteria</taxon>
        <taxon>Chromatiales</taxon>
        <taxon>Chromatiaceae</taxon>
        <taxon>Marichromatium</taxon>
    </lineage>
</organism>
<comment type="caution">
    <text evidence="2">The sequence shown here is derived from an EMBL/GenBank/DDBJ whole genome shotgun (WGS) entry which is preliminary data.</text>
</comment>
<evidence type="ECO:0000313" key="2">
    <source>
        <dbReference type="EMBL" id="TCW39735.1"/>
    </source>
</evidence>
<accession>A0A4R4AKG3</accession>
<dbReference type="Gene3D" id="3.40.50.880">
    <property type="match status" value="1"/>
</dbReference>
<protein>
    <submittedName>
        <fullName evidence="2">Uncharacterized protein DUF4350</fullName>
    </submittedName>
</protein>
<name>A0A4R4AKG3_MARGR</name>
<dbReference type="InterPro" id="IPR025646">
    <property type="entry name" value="DUF4350"/>
</dbReference>
<dbReference type="Proteomes" id="UP000295247">
    <property type="component" value="Unassembled WGS sequence"/>
</dbReference>
<reference evidence="2 3" key="1">
    <citation type="submission" date="2019-03" db="EMBL/GenBank/DDBJ databases">
        <title>Genomic Encyclopedia of Type Strains, Phase IV (KMG-IV): sequencing the most valuable type-strain genomes for metagenomic binning, comparative biology and taxonomic classification.</title>
        <authorList>
            <person name="Goeker M."/>
        </authorList>
    </citation>
    <scope>NUCLEOTIDE SEQUENCE [LARGE SCALE GENOMIC DNA]</scope>
    <source>
        <strain evidence="2 3">DSM 203</strain>
    </source>
</reference>
<dbReference type="RefSeq" id="WP_132228168.1">
    <property type="nucleotide sequence ID" value="NZ_NRRH01000002.1"/>
</dbReference>
<dbReference type="InterPro" id="IPR029062">
    <property type="entry name" value="Class_I_gatase-like"/>
</dbReference>
<dbReference type="CDD" id="cd03143">
    <property type="entry name" value="A4_beta-galactosidase_middle_domain"/>
    <property type="match status" value="1"/>
</dbReference>
<sequence>MRTEQRLLALTLGGTGLVLVAALASWFLTHFERRVEQVPVGPSAAARANPLLAFERFLIGLGITVESRPDHGLLAAPPPPGDTLVVRAPGPLSPRQRDRLRDWIAAGGRLVTTPGTGPRHALLETFGIHPESWTESGPPTPVRLRPTPGAPPLEVALDPGRTLCVSHGDKQRCGQPLTHREIGAGRLSVLADLDILTRQRIGERDHALFGARLVAPAPGGTVWLLYAETPPGLLARLWARAPLALIAAALTLAVWLWSLGARLGPTLAPAPPPARDRLVHLEAGARFLWRHRRIRALLAASRARVLRLWARRLPGLARAPRQQRLTRLAAASGESRARLAQALEETPRSARALITLTHTLARLEQQARSPGGNRESTDP</sequence>
<dbReference type="Pfam" id="PF14258">
    <property type="entry name" value="DUF4350"/>
    <property type="match status" value="1"/>
</dbReference>